<evidence type="ECO:0000313" key="11">
    <source>
        <dbReference type="Proteomes" id="UP000230002"/>
    </source>
</evidence>
<evidence type="ECO:0000256" key="4">
    <source>
        <dbReference type="ARBA" id="ARBA00022801"/>
    </source>
</evidence>
<dbReference type="GO" id="GO:0046872">
    <property type="term" value="F:metal ion binding"/>
    <property type="evidence" value="ECO:0007669"/>
    <property type="project" value="UniProtKB-KW"/>
</dbReference>
<protein>
    <recommendedName>
        <fullName evidence="9">Peptidase M20 dimerisation domain-containing protein</fullName>
    </recommendedName>
</protein>
<dbReference type="GO" id="GO:0051603">
    <property type="term" value="P:proteolysis involved in protein catabolic process"/>
    <property type="evidence" value="ECO:0007669"/>
    <property type="project" value="TreeGrafter"/>
</dbReference>
<dbReference type="GO" id="GO:0000328">
    <property type="term" value="C:fungal-type vacuole lumen"/>
    <property type="evidence" value="ECO:0007669"/>
    <property type="project" value="TreeGrafter"/>
</dbReference>
<evidence type="ECO:0000256" key="2">
    <source>
        <dbReference type="ARBA" id="ARBA00022670"/>
    </source>
</evidence>
<evidence type="ECO:0000256" key="6">
    <source>
        <dbReference type="PIRSR" id="PIRSR037217-1"/>
    </source>
</evidence>
<keyword evidence="2" id="KW-0645">Protease</keyword>
<dbReference type="Pfam" id="PF01546">
    <property type="entry name" value="Peptidase_M20"/>
    <property type="match status" value="1"/>
</dbReference>
<feature type="domain" description="Peptidase M20 dimerisation" evidence="9">
    <location>
        <begin position="326"/>
        <end position="477"/>
    </location>
</feature>
<dbReference type="STRING" id="1077348.A0A2G8RU00"/>
<dbReference type="EMBL" id="AYKW01000056">
    <property type="protein sequence ID" value="PIL24992.1"/>
    <property type="molecule type" value="Genomic_DNA"/>
</dbReference>
<dbReference type="PANTHER" id="PTHR45962:SF1">
    <property type="entry name" value="N-FATTY-ACYL-AMINO ACID SYNTHASE_HYDROLASE PM20D1"/>
    <property type="match status" value="1"/>
</dbReference>
<evidence type="ECO:0000256" key="5">
    <source>
        <dbReference type="ARBA" id="ARBA00022833"/>
    </source>
</evidence>
<feature type="binding site" evidence="7">
    <location>
        <position position="207"/>
    </location>
    <ligand>
        <name>Zn(2+)</name>
        <dbReference type="ChEBI" id="CHEBI:29105"/>
        <label>2</label>
    </ligand>
</feature>
<dbReference type="SUPFAM" id="SSF55031">
    <property type="entry name" value="Bacterial exopeptidase dimerisation domain"/>
    <property type="match status" value="1"/>
</dbReference>
<dbReference type="CDD" id="cd05674">
    <property type="entry name" value="M20_yscS"/>
    <property type="match status" value="1"/>
</dbReference>
<accession>A0A2G8RU00</accession>
<comment type="caution">
    <text evidence="10">The sequence shown here is derived from an EMBL/GenBank/DDBJ whole genome shotgun (WGS) entry which is preliminary data.</text>
</comment>
<feature type="region of interest" description="Disordered" evidence="8">
    <location>
        <begin position="79"/>
        <end position="99"/>
    </location>
</feature>
<dbReference type="AlphaFoldDB" id="A0A2G8RU00"/>
<keyword evidence="5 7" id="KW-0862">Zinc</keyword>
<dbReference type="Gene3D" id="3.30.70.360">
    <property type="match status" value="1"/>
</dbReference>
<dbReference type="InterPro" id="IPR036264">
    <property type="entry name" value="Bact_exopeptidase_dim_dom"/>
</dbReference>
<dbReference type="InterPro" id="IPR047177">
    <property type="entry name" value="Pept_M20A"/>
</dbReference>
<sequence length="619" mass="66813">MDPSAQLSTEKMPILPSHFPTQNAILSDKGGGPGPEMSAQKMNRPGSSPVIRALRAIVFFFAVLAIPYIRWGSETVPGDRTSHRHAKLGPVSPNETSEYCPQAEPLLPIKYAGLAKRLDAIYADEEFKLAAYKRLSGAVQVPTESYDDLGLVGIDPRWDTFGKLHEYLEEVFPKVQTLEVVKVNTYGIVLRWQGSDPSLLPVLLAAHQDVVPVEPSTAKDWKHSPYSGHYDGTWIWGRGSCDDKSDLTASLWHAITALIEQDFKPTRTFVWAFGFDEEASGSEGAGHIAAFLENEYGTNGFAALLDEGGYYSAPYGPAVIFGMPSIAEKGYLDVRIEVSTAGGHSSVPPPHTAIGLLSALLVELEAHPHTPALVRGGSPYNTILCGATYGPSFPEPLRQLAFQAPHSDAALDALRDAVLAANPRLLGAVLGTTQAADVVAGGVKVNALPELASALVNHRIAQHERVADVQAHIAGVVLPVARRFNLSVDAFGEQLNVDGGGGGHVRMTDAFGTALEPSPVTPTGKEDPYHVLAGTIKATLESAVGYNASGVVVAPQLILGNTDTRYYWNLTKHIFRYRHLGEKDVFNGAHTVNEAIRAQGWIETIRFLTKFILNCDEHL</sequence>
<proteinExistence type="inferred from homology"/>
<dbReference type="SUPFAM" id="SSF53187">
    <property type="entry name" value="Zn-dependent exopeptidases"/>
    <property type="match status" value="1"/>
</dbReference>
<evidence type="ECO:0000313" key="10">
    <source>
        <dbReference type="EMBL" id="PIL24992.1"/>
    </source>
</evidence>
<dbReference type="OrthoDB" id="3064516at2759"/>
<dbReference type="InterPro" id="IPR017141">
    <property type="entry name" value="Pept_M20_carboxypep"/>
</dbReference>
<organism evidence="10 11">
    <name type="scientific">Ganoderma sinense ZZ0214-1</name>
    <dbReference type="NCBI Taxonomy" id="1077348"/>
    <lineage>
        <taxon>Eukaryota</taxon>
        <taxon>Fungi</taxon>
        <taxon>Dikarya</taxon>
        <taxon>Basidiomycota</taxon>
        <taxon>Agaricomycotina</taxon>
        <taxon>Agaricomycetes</taxon>
        <taxon>Polyporales</taxon>
        <taxon>Polyporaceae</taxon>
        <taxon>Ganoderma</taxon>
    </lineage>
</organism>
<dbReference type="InterPro" id="IPR002933">
    <property type="entry name" value="Peptidase_M20"/>
</dbReference>
<dbReference type="InterPro" id="IPR011650">
    <property type="entry name" value="Peptidase_M20_dimer"/>
</dbReference>
<dbReference type="PROSITE" id="PS00758">
    <property type="entry name" value="ARGE_DAPE_CPG2_1"/>
    <property type="match status" value="1"/>
</dbReference>
<dbReference type="Gene3D" id="1.10.150.900">
    <property type="match status" value="1"/>
</dbReference>
<name>A0A2G8RU00_9APHY</name>
<dbReference type="PANTHER" id="PTHR45962">
    <property type="entry name" value="N-FATTY-ACYL-AMINO ACID SYNTHASE/HYDROLASE PM20D1"/>
    <property type="match status" value="1"/>
</dbReference>
<feature type="active site" description="Proton acceptor" evidence="6">
    <location>
        <position position="277"/>
    </location>
</feature>
<evidence type="ECO:0000256" key="8">
    <source>
        <dbReference type="SAM" id="MobiDB-lite"/>
    </source>
</evidence>
<feature type="active site" evidence="6">
    <location>
        <position position="209"/>
    </location>
</feature>
<dbReference type="Gene3D" id="3.40.630.10">
    <property type="entry name" value="Zn peptidases"/>
    <property type="match status" value="1"/>
</dbReference>
<feature type="binding site" evidence="7">
    <location>
        <position position="306"/>
    </location>
    <ligand>
        <name>Zn(2+)</name>
        <dbReference type="ChEBI" id="CHEBI:29105"/>
        <label>2</label>
    </ligand>
</feature>
<keyword evidence="4" id="KW-0378">Hydrolase</keyword>
<feature type="binding site" evidence="7">
    <location>
        <position position="242"/>
    </location>
    <ligand>
        <name>Zn(2+)</name>
        <dbReference type="ChEBI" id="CHEBI:29105"/>
        <label>2</label>
    </ligand>
</feature>
<dbReference type="PIRSF" id="PIRSF037217">
    <property type="entry name" value="Carboxypeptidase_S"/>
    <property type="match status" value="1"/>
</dbReference>
<feature type="binding site" evidence="7">
    <location>
        <position position="590"/>
    </location>
    <ligand>
        <name>Zn(2+)</name>
        <dbReference type="ChEBI" id="CHEBI:29105"/>
        <label>1</label>
    </ligand>
</feature>
<evidence type="ECO:0000256" key="1">
    <source>
        <dbReference type="ARBA" id="ARBA00006247"/>
    </source>
</evidence>
<dbReference type="GO" id="GO:0004181">
    <property type="term" value="F:metallocarboxypeptidase activity"/>
    <property type="evidence" value="ECO:0007669"/>
    <property type="project" value="InterPro"/>
</dbReference>
<dbReference type="Proteomes" id="UP000230002">
    <property type="component" value="Unassembled WGS sequence"/>
</dbReference>
<keyword evidence="3 7" id="KW-0479">Metal-binding</keyword>
<feature type="binding site" evidence="7">
    <location>
        <position position="278"/>
    </location>
    <ligand>
        <name>Zn(2+)</name>
        <dbReference type="ChEBI" id="CHEBI:29105"/>
        <label>1</label>
    </ligand>
</feature>
<evidence type="ECO:0000256" key="3">
    <source>
        <dbReference type="ARBA" id="ARBA00022723"/>
    </source>
</evidence>
<gene>
    <name evidence="10" type="ORF">GSI_12879</name>
</gene>
<feature type="binding site" evidence="7">
    <location>
        <position position="242"/>
    </location>
    <ligand>
        <name>Zn(2+)</name>
        <dbReference type="ChEBI" id="CHEBI:29105"/>
        <label>1</label>
    </ligand>
</feature>
<feature type="region of interest" description="Disordered" evidence="8">
    <location>
        <begin position="22"/>
        <end position="45"/>
    </location>
</feature>
<dbReference type="Pfam" id="PF07687">
    <property type="entry name" value="M20_dimer"/>
    <property type="match status" value="1"/>
</dbReference>
<reference evidence="10 11" key="1">
    <citation type="journal article" date="2015" name="Sci. Rep.">
        <title>Chromosome-level genome map provides insights into diverse defense mechanisms in the medicinal fungus Ganoderma sinense.</title>
        <authorList>
            <person name="Zhu Y."/>
            <person name="Xu J."/>
            <person name="Sun C."/>
            <person name="Zhou S."/>
            <person name="Xu H."/>
            <person name="Nelson D.R."/>
            <person name="Qian J."/>
            <person name="Song J."/>
            <person name="Luo H."/>
            <person name="Xiang L."/>
            <person name="Li Y."/>
            <person name="Xu Z."/>
            <person name="Ji A."/>
            <person name="Wang L."/>
            <person name="Lu S."/>
            <person name="Hayward A."/>
            <person name="Sun W."/>
            <person name="Li X."/>
            <person name="Schwartz D.C."/>
            <person name="Wang Y."/>
            <person name="Chen S."/>
        </authorList>
    </citation>
    <scope>NUCLEOTIDE SEQUENCE [LARGE SCALE GENOMIC DNA]</scope>
    <source>
        <strain evidence="10 11">ZZ0214-1</strain>
    </source>
</reference>
<evidence type="ECO:0000256" key="7">
    <source>
        <dbReference type="PIRSR" id="PIRSR037217-2"/>
    </source>
</evidence>
<comment type="similarity">
    <text evidence="1">Belongs to the peptidase M20A family.</text>
</comment>
<evidence type="ECO:0000259" key="9">
    <source>
        <dbReference type="Pfam" id="PF07687"/>
    </source>
</evidence>
<dbReference type="InterPro" id="IPR001261">
    <property type="entry name" value="ArgE/DapE_CS"/>
</dbReference>
<keyword evidence="11" id="KW-1185">Reference proteome</keyword>